<organism evidence="1 2">
    <name type="scientific">Usitatibacter rugosus</name>
    <dbReference type="NCBI Taxonomy" id="2732067"/>
    <lineage>
        <taxon>Bacteria</taxon>
        <taxon>Pseudomonadati</taxon>
        <taxon>Pseudomonadota</taxon>
        <taxon>Betaproteobacteria</taxon>
        <taxon>Nitrosomonadales</taxon>
        <taxon>Usitatibacteraceae</taxon>
        <taxon>Usitatibacter</taxon>
    </lineage>
</organism>
<accession>A0A6M4GUF8</accession>
<dbReference type="KEGG" id="uru:DSM104443_01167"/>
<keyword evidence="2" id="KW-1185">Reference proteome</keyword>
<reference evidence="1 2" key="1">
    <citation type="submission" date="2020-04" db="EMBL/GenBank/DDBJ databases">
        <title>Usitatibacter rugosus gen. nov., sp. nov. and Usitatibacter palustris sp. nov., novel members of Usitatibacteraceae fam. nov. within the order Nitrosomonadales isolated from soil.</title>
        <authorList>
            <person name="Huber K.J."/>
            <person name="Neumann-Schaal M."/>
            <person name="Geppert A."/>
            <person name="Luckner M."/>
            <person name="Wanner G."/>
            <person name="Overmann J."/>
        </authorList>
    </citation>
    <scope>NUCLEOTIDE SEQUENCE [LARGE SCALE GENOMIC DNA]</scope>
    <source>
        <strain evidence="1 2">0125_3</strain>
    </source>
</reference>
<evidence type="ECO:0000313" key="2">
    <source>
        <dbReference type="Proteomes" id="UP000501534"/>
    </source>
</evidence>
<evidence type="ECO:0000313" key="1">
    <source>
        <dbReference type="EMBL" id="QJR10114.1"/>
    </source>
</evidence>
<name>A0A6M4GUF8_9PROT</name>
<dbReference type="EMBL" id="CP053069">
    <property type="protein sequence ID" value="QJR10114.1"/>
    <property type="molecule type" value="Genomic_DNA"/>
</dbReference>
<proteinExistence type="predicted"/>
<sequence length="261" mass="29822">MTPEKVDFLKFLGGEEQNLLTSFTNLRREFDLLSHLDGLWQGAADLIDVPEKEQAVPALFLYVHFHLYVSAAALMRGHLSEALASTRKAIDATFAAYEMILDPKQIELYEKRDGHFQFIKTHIAKARKADANRYPLAKALLEQHEVCSQFGSHADVSSFVHRIEMKPTDKPNKSQLFFHYFQIPRDADQYHYYFVELLIAYYHMLQVFRPMVVKLAVGLDEKSWEQGIAALEKALGKEVAAAEAYFAKMQGPNNPEEEVPA</sequence>
<gene>
    <name evidence="1" type="ORF">DSM104443_01167</name>
</gene>
<dbReference type="Proteomes" id="UP000501534">
    <property type="component" value="Chromosome"/>
</dbReference>
<protein>
    <submittedName>
        <fullName evidence="1">Uncharacterized protein</fullName>
    </submittedName>
</protein>
<dbReference type="AlphaFoldDB" id="A0A6M4GUF8"/>
<dbReference type="RefSeq" id="WP_171090382.1">
    <property type="nucleotide sequence ID" value="NZ_CP053069.1"/>
</dbReference>